<evidence type="ECO:0000256" key="5">
    <source>
        <dbReference type="ARBA" id="ARBA00039802"/>
    </source>
</evidence>
<evidence type="ECO:0000256" key="2">
    <source>
        <dbReference type="ARBA" id="ARBA00022801"/>
    </source>
</evidence>
<evidence type="ECO:0000313" key="10">
    <source>
        <dbReference type="Proteomes" id="UP000276776"/>
    </source>
</evidence>
<protein>
    <recommendedName>
        <fullName evidence="5">Adenosine 5'-monophosphoramidase HINT3</fullName>
    </recommendedName>
    <alternativeName>
        <fullName evidence="6">Histidine triad nucleotide-binding protein 3</fullName>
    </alternativeName>
</protein>
<dbReference type="STRING" id="103827.A0A0N5D5H5"/>
<dbReference type="OMA" id="FHNSAML"/>
<name>A0A0N5D5H5_THECL</name>
<keyword evidence="1" id="KW-0547">Nucleotide-binding</keyword>
<dbReference type="Gene3D" id="3.30.428.10">
    <property type="entry name" value="HIT-like"/>
    <property type="match status" value="1"/>
</dbReference>
<evidence type="ECO:0000256" key="3">
    <source>
        <dbReference type="ARBA" id="ARBA00024472"/>
    </source>
</evidence>
<dbReference type="InterPro" id="IPR011146">
    <property type="entry name" value="HIT-like"/>
</dbReference>
<evidence type="ECO:0000256" key="6">
    <source>
        <dbReference type="ARBA" id="ARBA00042361"/>
    </source>
</evidence>
<reference evidence="9 10" key="2">
    <citation type="submission" date="2018-11" db="EMBL/GenBank/DDBJ databases">
        <authorList>
            <consortium name="Pathogen Informatics"/>
        </authorList>
    </citation>
    <scope>NUCLEOTIDE SEQUENCE [LARGE SCALE GENOMIC DNA]</scope>
</reference>
<dbReference type="PANTHER" id="PTHR12486">
    <property type="entry name" value="APRATAXIN-RELATED"/>
    <property type="match status" value="1"/>
</dbReference>
<dbReference type="OrthoDB" id="1915375at2759"/>
<evidence type="ECO:0000256" key="1">
    <source>
        <dbReference type="ARBA" id="ARBA00022741"/>
    </source>
</evidence>
<dbReference type="InterPro" id="IPR036265">
    <property type="entry name" value="HIT-like_sf"/>
</dbReference>
<dbReference type="GO" id="GO:0000166">
    <property type="term" value="F:nucleotide binding"/>
    <property type="evidence" value="ECO:0007669"/>
    <property type="project" value="UniProtKB-KW"/>
</dbReference>
<comment type="catalytic activity">
    <reaction evidence="3">
        <text>adenosine 5'-phosphoramidate + H2O = NH4(+) + AMP</text>
        <dbReference type="Rhea" id="RHEA:67916"/>
        <dbReference type="ChEBI" id="CHEBI:15377"/>
        <dbReference type="ChEBI" id="CHEBI:28938"/>
        <dbReference type="ChEBI" id="CHEBI:57890"/>
        <dbReference type="ChEBI" id="CHEBI:456215"/>
    </reaction>
</comment>
<reference evidence="11" key="1">
    <citation type="submission" date="2017-02" db="UniProtKB">
        <authorList>
            <consortium name="WormBaseParasite"/>
        </authorList>
    </citation>
    <scope>IDENTIFICATION</scope>
</reference>
<dbReference type="PANTHER" id="PTHR12486:SF5">
    <property type="entry name" value="ADENOSINE 5'-MONOPHOSPHORAMIDASE HINT3"/>
    <property type="match status" value="1"/>
</dbReference>
<gene>
    <name evidence="9" type="ORF">TCLT_LOCUS8246</name>
</gene>
<dbReference type="EMBL" id="UYYF01004604">
    <property type="protein sequence ID" value="VDN05784.1"/>
    <property type="molecule type" value="Genomic_DNA"/>
</dbReference>
<evidence type="ECO:0000256" key="4">
    <source>
        <dbReference type="ARBA" id="ARBA00025764"/>
    </source>
</evidence>
<dbReference type="SUPFAM" id="SSF54197">
    <property type="entry name" value="HIT-like"/>
    <property type="match status" value="1"/>
</dbReference>
<proteinExistence type="inferred from homology"/>
<accession>A0A0N5D5H5</accession>
<evidence type="ECO:0000313" key="11">
    <source>
        <dbReference type="WBParaSite" id="TCLT_0000825701-mRNA-1"/>
    </source>
</evidence>
<dbReference type="GO" id="GO:0016787">
    <property type="term" value="F:hydrolase activity"/>
    <property type="evidence" value="ECO:0007669"/>
    <property type="project" value="UniProtKB-KW"/>
</dbReference>
<dbReference type="PROSITE" id="PS51084">
    <property type="entry name" value="HIT_2"/>
    <property type="match status" value="1"/>
</dbReference>
<evidence type="ECO:0000256" key="7">
    <source>
        <dbReference type="PROSITE-ProRule" id="PRU00464"/>
    </source>
</evidence>
<evidence type="ECO:0000259" key="8">
    <source>
        <dbReference type="PROSITE" id="PS51084"/>
    </source>
</evidence>
<evidence type="ECO:0000313" key="9">
    <source>
        <dbReference type="EMBL" id="VDN05784.1"/>
    </source>
</evidence>
<dbReference type="AlphaFoldDB" id="A0A0N5D5H5"/>
<dbReference type="Proteomes" id="UP000276776">
    <property type="component" value="Unassembled WGS sequence"/>
</dbReference>
<dbReference type="Pfam" id="PF11969">
    <property type="entry name" value="DcpS_C"/>
    <property type="match status" value="1"/>
</dbReference>
<feature type="short sequence motif" description="Histidine triad motif" evidence="7">
    <location>
        <begin position="100"/>
        <end position="104"/>
    </location>
</feature>
<keyword evidence="10" id="KW-1185">Reference proteome</keyword>
<feature type="domain" description="HIT" evidence="8">
    <location>
        <begin position="1"/>
        <end position="115"/>
    </location>
</feature>
<keyword evidence="2" id="KW-0378">Hydrolase</keyword>
<dbReference type="WBParaSite" id="TCLT_0000825701-mRNA-1">
    <property type="protein sequence ID" value="TCLT_0000825701-mRNA-1"/>
    <property type="gene ID" value="TCLT_0000825701"/>
</dbReference>
<comment type="similarity">
    <text evidence="4">Belongs to the HINT family.</text>
</comment>
<organism evidence="11">
    <name type="scientific">Thelazia callipaeda</name>
    <name type="common">Oriental eyeworm</name>
    <name type="synonym">Parasitic nematode</name>
    <dbReference type="NCBI Taxonomy" id="103827"/>
    <lineage>
        <taxon>Eukaryota</taxon>
        <taxon>Metazoa</taxon>
        <taxon>Ecdysozoa</taxon>
        <taxon>Nematoda</taxon>
        <taxon>Chromadorea</taxon>
        <taxon>Rhabditida</taxon>
        <taxon>Spirurina</taxon>
        <taxon>Spiruromorpha</taxon>
        <taxon>Thelazioidea</taxon>
        <taxon>Thelaziidae</taxon>
        <taxon>Thelazia</taxon>
    </lineage>
</organism>
<sequence length="178" mass="20792">MFLFLMSKRVDFAVILNYNCSTVVIEDKYPHAPHHYLILSKRHINKSSDLKVADLPLVREMGLVGRDYLRETLKKKGEADTVEDLLRMGFHWSKFVSVNHLHMHVLYPISEMKIFYRWVIFRPGRFFRTTSSVIEELEKQKNEVGQIDLEEHMQSNTVSVKPEELSEKKVLTAAATLT</sequence>